<sequence length="850" mass="98007">MRIKLCNFRCHTDAEFELPDQGLVLLAGSSGSGKSTLLKAISYVLFGSKAIRKPYTFGTTTCSVTLEFMGMKVHRTNRPNRVIVNDDLEDAAAQAYIDEKLGVGYDEFLISSYIPQKNNSSVLSLSQAEQLQMIKTLAFDGEQNKLHKEKLKEMVRNSSDVLVEKRTETQFLQQEVDRLQDIIDPIEFPLMISEEETEDISIAKYHKRISSYNQRMTTFLECKTQFNEELQNHAHAIAELDMTSEKLVDINNQLTRITARHQQLVLLLKDIPKDLKDQIKSTELQILYLEHQKEYTVLEKQYTQIKTDEACERDTQKEELERKLWKYCGCEKDPQTAKDELENYQQQLRLWKQFLTAQDKLKKLQKDLKLDELSKKDMINHLQELLAQTRKEKATLYSQKEQLTIAAEKLALEKEIIHCPECEAPLRWQDKNLVSVHSCQPVEDRDYSNDIQIVEKRICDLDNTKTNREKILQRVGTIVFPSLSETDPQVYKQMKQDVQRLTIFISQNEQCVKELARIARESTDNYVSPALKGIKQQLNTKKEELGTLDASLCSAKVHKPASAEAYSEKLRTNASEDIAILCKQLHDLEDQYAHHQEHAEEHQEVNTELAELRRRVKRYSLSVETIKQQVAGIDEKTIKKKITVVNRNIAKNKKKQLRDEELGEKVTQYLFYRDQQKELDRWEHKLANVVKRLKTAEKIHTAHLTLKDKYVQAEILALDSTINSINEHTRYYLDTFFTDHQLSVALTATHKGKKIQTLKISTVINYKGNEYDNITQMSGGEFDRCTLSSICGINSMLGSPILVLDESLASLDADTNTEIIRFLSGLAEDKLILVCSHEAVRGIFDQVVEL</sequence>
<name>A0A481YWR1_9VIRU</name>
<dbReference type="Gene3D" id="3.40.50.300">
    <property type="entry name" value="P-loop containing nucleotide triphosphate hydrolases"/>
    <property type="match status" value="2"/>
</dbReference>
<dbReference type="SUPFAM" id="SSF52540">
    <property type="entry name" value="P-loop containing nucleoside triphosphate hydrolases"/>
    <property type="match status" value="1"/>
</dbReference>
<evidence type="ECO:0000256" key="1">
    <source>
        <dbReference type="SAM" id="Coils"/>
    </source>
</evidence>
<organism evidence="2">
    <name type="scientific">Marseillevirus LCMAC201</name>
    <dbReference type="NCBI Taxonomy" id="2506605"/>
    <lineage>
        <taxon>Viruses</taxon>
        <taxon>Varidnaviria</taxon>
        <taxon>Bamfordvirae</taxon>
        <taxon>Nucleocytoviricota</taxon>
        <taxon>Megaviricetes</taxon>
        <taxon>Pimascovirales</taxon>
        <taxon>Pimascovirales incertae sedis</taxon>
        <taxon>Marseilleviridae</taxon>
    </lineage>
</organism>
<dbReference type="GO" id="GO:0006302">
    <property type="term" value="P:double-strand break repair"/>
    <property type="evidence" value="ECO:0007669"/>
    <property type="project" value="InterPro"/>
</dbReference>
<protein>
    <submittedName>
        <fullName evidence="2">Chromosome segregation ATPase</fullName>
    </submittedName>
</protein>
<gene>
    <name evidence="2" type="ORF">LCMAC201_04620</name>
</gene>
<dbReference type="GO" id="GO:0016887">
    <property type="term" value="F:ATP hydrolysis activity"/>
    <property type="evidence" value="ECO:0007669"/>
    <property type="project" value="InterPro"/>
</dbReference>
<keyword evidence="1" id="KW-0175">Coiled coil</keyword>
<dbReference type="Pfam" id="PF13555">
    <property type="entry name" value="AAA_29"/>
    <property type="match status" value="1"/>
</dbReference>
<dbReference type="InterPro" id="IPR027417">
    <property type="entry name" value="P-loop_NTPase"/>
</dbReference>
<feature type="coiled-coil region" evidence="1">
    <location>
        <begin position="571"/>
        <end position="629"/>
    </location>
</feature>
<feature type="coiled-coil region" evidence="1">
    <location>
        <begin position="672"/>
        <end position="699"/>
    </location>
</feature>
<dbReference type="PANTHER" id="PTHR32114">
    <property type="entry name" value="ABC TRANSPORTER ABCH.3"/>
    <property type="match status" value="1"/>
</dbReference>
<proteinExistence type="predicted"/>
<dbReference type="PANTHER" id="PTHR32114:SF2">
    <property type="entry name" value="ABC TRANSPORTER ABCH.3"/>
    <property type="match status" value="1"/>
</dbReference>
<reference evidence="2" key="1">
    <citation type="journal article" date="2019" name="MBio">
        <title>Virus Genomes from Deep Sea Sediments Expand the Ocean Megavirome and Support Independent Origins of Viral Gigantism.</title>
        <authorList>
            <person name="Backstrom D."/>
            <person name="Yutin N."/>
            <person name="Jorgensen S.L."/>
            <person name="Dharamshi J."/>
            <person name="Homa F."/>
            <person name="Zaremba-Niedwiedzka K."/>
            <person name="Spang A."/>
            <person name="Wolf Y.I."/>
            <person name="Koonin E.V."/>
            <person name="Ettema T.J."/>
        </authorList>
    </citation>
    <scope>NUCLEOTIDE SEQUENCE</scope>
</reference>
<dbReference type="EMBL" id="MK500357">
    <property type="protein sequence ID" value="QBK87549.1"/>
    <property type="molecule type" value="Genomic_DNA"/>
</dbReference>
<accession>A0A481YWR1</accession>
<evidence type="ECO:0000313" key="2">
    <source>
        <dbReference type="EMBL" id="QBK87549.1"/>
    </source>
</evidence>